<feature type="repeat" description="NHL" evidence="2">
    <location>
        <begin position="501"/>
        <end position="540"/>
    </location>
</feature>
<gene>
    <name evidence="6" type="ORF">ACFSOY_10740</name>
</gene>
<evidence type="ECO:0000313" key="7">
    <source>
        <dbReference type="Proteomes" id="UP001597343"/>
    </source>
</evidence>
<dbReference type="PROSITE" id="PS50853">
    <property type="entry name" value="FN3"/>
    <property type="match status" value="1"/>
</dbReference>
<dbReference type="InterPro" id="IPR013783">
    <property type="entry name" value="Ig-like_fold"/>
</dbReference>
<name>A0ABW4ZXV7_9BACL</name>
<keyword evidence="1" id="KW-0677">Repeat</keyword>
<comment type="caution">
    <text evidence="6">The sequence shown here is derived from an EMBL/GenBank/DDBJ whole genome shotgun (WGS) entry which is preliminary data.</text>
</comment>
<feature type="repeat" description="NHL" evidence="2">
    <location>
        <begin position="196"/>
        <end position="239"/>
    </location>
</feature>
<feature type="domain" description="SLH" evidence="5">
    <location>
        <begin position="1037"/>
        <end position="1096"/>
    </location>
</feature>
<feature type="repeat" description="NHL" evidence="2">
    <location>
        <begin position="548"/>
        <end position="591"/>
    </location>
</feature>
<dbReference type="Pfam" id="PF01436">
    <property type="entry name" value="NHL"/>
    <property type="match status" value="12"/>
</dbReference>
<dbReference type="Pfam" id="PF00395">
    <property type="entry name" value="SLH"/>
    <property type="match status" value="3"/>
</dbReference>
<dbReference type="InterPro" id="IPR050952">
    <property type="entry name" value="TRIM-NHL_E3_ligases"/>
</dbReference>
<evidence type="ECO:0000256" key="1">
    <source>
        <dbReference type="ARBA" id="ARBA00022737"/>
    </source>
</evidence>
<protein>
    <submittedName>
        <fullName evidence="6">S-layer homology domain-containing protein</fullName>
    </submittedName>
</protein>
<keyword evidence="3" id="KW-0732">Signal</keyword>
<feature type="repeat" description="NHL" evidence="2">
    <location>
        <begin position="142"/>
        <end position="185"/>
    </location>
</feature>
<dbReference type="InterPro" id="IPR036116">
    <property type="entry name" value="FN3_sf"/>
</dbReference>
<feature type="repeat" description="NHL" evidence="2">
    <location>
        <begin position="253"/>
        <end position="289"/>
    </location>
</feature>
<evidence type="ECO:0000313" key="6">
    <source>
        <dbReference type="EMBL" id="MFD2170479.1"/>
    </source>
</evidence>
<feature type="signal peptide" evidence="3">
    <location>
        <begin position="1"/>
        <end position="35"/>
    </location>
</feature>
<evidence type="ECO:0000256" key="3">
    <source>
        <dbReference type="SAM" id="SignalP"/>
    </source>
</evidence>
<feature type="repeat" description="NHL" evidence="2">
    <location>
        <begin position="403"/>
        <end position="439"/>
    </location>
</feature>
<dbReference type="SMART" id="SM00060">
    <property type="entry name" value="FN3"/>
    <property type="match status" value="1"/>
</dbReference>
<evidence type="ECO:0000259" key="4">
    <source>
        <dbReference type="PROSITE" id="PS50853"/>
    </source>
</evidence>
<feature type="domain" description="SLH" evidence="5">
    <location>
        <begin position="973"/>
        <end position="1036"/>
    </location>
</feature>
<feature type="repeat" description="NHL" evidence="2">
    <location>
        <begin position="297"/>
        <end position="340"/>
    </location>
</feature>
<dbReference type="SUPFAM" id="SSF50956">
    <property type="entry name" value="Thermostable phytase (3-phytase)"/>
    <property type="match status" value="1"/>
</dbReference>
<dbReference type="PROSITE" id="PS51125">
    <property type="entry name" value="NHL"/>
    <property type="match status" value="12"/>
</dbReference>
<accession>A0ABW4ZXV7</accession>
<feature type="repeat" description="NHL" evidence="2">
    <location>
        <begin position="454"/>
        <end position="489"/>
    </location>
</feature>
<dbReference type="PANTHER" id="PTHR24104:SF25">
    <property type="entry name" value="PROTEIN LIN-41"/>
    <property type="match status" value="1"/>
</dbReference>
<dbReference type="PANTHER" id="PTHR24104">
    <property type="entry name" value="E3 UBIQUITIN-PROTEIN LIGASE NHLRC1-RELATED"/>
    <property type="match status" value="1"/>
</dbReference>
<organism evidence="6 7">
    <name type="scientific">Tumebacillus lipolyticus</name>
    <dbReference type="NCBI Taxonomy" id="1280370"/>
    <lineage>
        <taxon>Bacteria</taxon>
        <taxon>Bacillati</taxon>
        <taxon>Bacillota</taxon>
        <taxon>Bacilli</taxon>
        <taxon>Bacillales</taxon>
        <taxon>Alicyclobacillaceae</taxon>
        <taxon>Tumebacillus</taxon>
    </lineage>
</organism>
<keyword evidence="7" id="KW-1185">Reference proteome</keyword>
<dbReference type="Gene3D" id="2.120.10.30">
    <property type="entry name" value="TolB, C-terminal domain"/>
    <property type="match status" value="6"/>
</dbReference>
<dbReference type="Pfam" id="PF00041">
    <property type="entry name" value="fn3"/>
    <property type="match status" value="1"/>
</dbReference>
<feature type="repeat" description="NHL" evidence="2">
    <location>
        <begin position="599"/>
        <end position="642"/>
    </location>
</feature>
<dbReference type="InterPro" id="IPR001258">
    <property type="entry name" value="NHL_repeat"/>
</dbReference>
<feature type="repeat" description="NHL" evidence="2">
    <location>
        <begin position="353"/>
        <end position="391"/>
    </location>
</feature>
<reference evidence="7" key="1">
    <citation type="journal article" date="2019" name="Int. J. Syst. Evol. Microbiol.">
        <title>The Global Catalogue of Microorganisms (GCM) 10K type strain sequencing project: providing services to taxonomists for standard genome sequencing and annotation.</title>
        <authorList>
            <consortium name="The Broad Institute Genomics Platform"/>
            <consortium name="The Broad Institute Genome Sequencing Center for Infectious Disease"/>
            <person name="Wu L."/>
            <person name="Ma J."/>
        </authorList>
    </citation>
    <scope>NUCLEOTIDE SEQUENCE [LARGE SCALE GENOMIC DNA]</scope>
    <source>
        <strain evidence="7">CGMCC 1.13574</strain>
    </source>
</reference>
<feature type="domain" description="Fibronectin type-III" evidence="4">
    <location>
        <begin position="646"/>
        <end position="739"/>
    </location>
</feature>
<feature type="repeat" description="NHL" evidence="2">
    <location>
        <begin position="56"/>
        <end position="86"/>
    </location>
</feature>
<dbReference type="SUPFAM" id="SSF63829">
    <property type="entry name" value="Calcium-dependent phosphotriesterase"/>
    <property type="match status" value="1"/>
</dbReference>
<dbReference type="Proteomes" id="UP001597343">
    <property type="component" value="Unassembled WGS sequence"/>
</dbReference>
<dbReference type="SUPFAM" id="SSF101898">
    <property type="entry name" value="NHL repeat"/>
    <property type="match status" value="1"/>
</dbReference>
<dbReference type="InterPro" id="IPR003961">
    <property type="entry name" value="FN3_dom"/>
</dbReference>
<dbReference type="InterPro" id="IPR001119">
    <property type="entry name" value="SLH_dom"/>
</dbReference>
<dbReference type="CDD" id="cd00063">
    <property type="entry name" value="FN3"/>
    <property type="match status" value="1"/>
</dbReference>
<dbReference type="RefSeq" id="WP_386046457.1">
    <property type="nucleotide sequence ID" value="NZ_JBHUIO010000005.1"/>
</dbReference>
<dbReference type="SUPFAM" id="SSF49265">
    <property type="entry name" value="Fibronectin type III"/>
    <property type="match status" value="1"/>
</dbReference>
<proteinExistence type="predicted"/>
<feature type="domain" description="SLH" evidence="5">
    <location>
        <begin position="1103"/>
        <end position="1162"/>
    </location>
</feature>
<evidence type="ECO:0000256" key="2">
    <source>
        <dbReference type="PROSITE-ProRule" id="PRU00504"/>
    </source>
</evidence>
<dbReference type="InterPro" id="IPR011042">
    <property type="entry name" value="6-blade_b-propeller_TolB-like"/>
</dbReference>
<dbReference type="PROSITE" id="PS51272">
    <property type="entry name" value="SLH"/>
    <property type="match status" value="3"/>
</dbReference>
<feature type="repeat" description="NHL" evidence="2">
    <location>
        <begin position="98"/>
        <end position="137"/>
    </location>
</feature>
<dbReference type="EMBL" id="JBHUIO010000005">
    <property type="protein sequence ID" value="MFD2170479.1"/>
    <property type="molecule type" value="Genomic_DNA"/>
</dbReference>
<dbReference type="Gene3D" id="2.60.40.10">
    <property type="entry name" value="Immunoglobulins"/>
    <property type="match status" value="1"/>
</dbReference>
<sequence>MITNRQMKNFIGKLRVWGMAIMIVSLAAFPFPVQAADQWSQYAKVEKSGNIYLGAFSSPKSVAIDSKGNVYVADTSNHRIQKLTVSTGEWSQWQASDGGFGSELGEFSSPQGLAIDKHDNLYVADSSNHRIQKFDPQANEWSEIGDGEGTALGQFKDPKGVAVDGVGNVYVADSRNDRIQKLDVSAGGAGVWSEWKRNSGGAGSALGEFNRPARVSVDSSGNVYVADTGNHRIQKLDVSAGGTGVWSEWTDAGSALGVFSSPTDVVVDSRGNAYAADSRNHRILKLDASTSEWSEWKKSGGGAGGGLGEFYSPGGLALDSGGNLYVADTLNDRIQKLTVATGKWSEWIYQGPVPGTELGEFSYPSAVAVDRSQNVYVADFDNNRLQKLDASTDVWEEIGDGQGSGLGQFDGPTDVALDSDGNLYVADMHNHRIQKLDVSAGIWSEWKKNGGGQGSGLGEFAYPSGVAVDGSGNLYVADNNHRIQRLDAANNSWSEWKKPGGGSGSGLGEFKNPYSVEVDSKGNVYVADSGNHRIQMLDAKMGFWWEWKKTGGGRGNNLGEFDDPNSVAIDSDGNIYVADTGNHRIQKLTVSTGVWSEWKRSGGGPGGSLGEFNSPLSVAVDSNGIVYVAEFENHRIQKLQSDLTVPPGQPTDVKAIGSDGRAKVSFQAPQSDGGSAITGYTVTAWLNGQATAITATGKSSPITIDGLTNGTAYTFKVQATNRAGNSVASAASNAVIPSASNGGSPSTPEAAVVLVNGKLEYAGTLKVTSVNSQQVATITLDPTKLAEKLAKEGQHAVVTIPVNTRSDVVIGELDGQMVSQMESQQAVLEVKTERATYRLPAELIDIRSIVAQIGSSVALNEIRVQVEIALPKAPAPGGLPESEASEISMVIPPLDFKVRALHQDTAIEVTAFKAYVERTIALPDGVDPNKITTGVVLEPDGTLRHVPTKVVQRDGKYVAQVNSLTNSIYALIWHPLEFQDVAQHWAKRSVNEMGSRMVISGVGNSSFRPDQAITRAEFAAILVRGLGLPQQAGAVSFPDVAEKDWFAGAIGTAAKYDLISGFEDGAFRPNDQLTREQAMTILSRAMALTELKTKSAPDGGRSVDAFTDAGEISGWAKRAISDCLQYGLISGRGGAELAPKATITRAEVAVIVQKLLQQSDLI</sequence>
<dbReference type="Gene3D" id="2.40.10.500">
    <property type="match status" value="1"/>
</dbReference>
<feature type="chain" id="PRO_5047423303" evidence="3">
    <location>
        <begin position="36"/>
        <end position="1162"/>
    </location>
</feature>
<evidence type="ECO:0000259" key="5">
    <source>
        <dbReference type="PROSITE" id="PS51272"/>
    </source>
</evidence>